<evidence type="ECO:0000256" key="1">
    <source>
        <dbReference type="SAM" id="MobiDB-lite"/>
    </source>
</evidence>
<comment type="caution">
    <text evidence="2">The sequence shown here is derived from an EMBL/GenBank/DDBJ whole genome shotgun (WGS) entry which is preliminary data.</text>
</comment>
<feature type="region of interest" description="Disordered" evidence="1">
    <location>
        <begin position="38"/>
        <end position="208"/>
    </location>
</feature>
<dbReference type="Proteomes" id="UP001596620">
    <property type="component" value="Unassembled WGS sequence"/>
</dbReference>
<reference evidence="3" key="1">
    <citation type="journal article" date="2019" name="Int. J. Syst. Evol. Microbiol.">
        <title>The Global Catalogue of Microorganisms (GCM) 10K type strain sequencing project: providing services to taxonomists for standard genome sequencing and annotation.</title>
        <authorList>
            <consortium name="The Broad Institute Genomics Platform"/>
            <consortium name="The Broad Institute Genome Sequencing Center for Infectious Disease"/>
            <person name="Wu L."/>
            <person name="Ma J."/>
        </authorList>
    </citation>
    <scope>NUCLEOTIDE SEQUENCE [LARGE SCALE GENOMIC DNA]</scope>
    <source>
        <strain evidence="3">JCM 30234</strain>
    </source>
</reference>
<protein>
    <submittedName>
        <fullName evidence="2">Uncharacterized protein</fullName>
    </submittedName>
</protein>
<feature type="compositionally biased region" description="Basic and acidic residues" evidence="1">
    <location>
        <begin position="53"/>
        <end position="112"/>
    </location>
</feature>
<dbReference type="EMBL" id="JBHTGR010000002">
    <property type="protein sequence ID" value="MFC7745980.1"/>
    <property type="molecule type" value="Genomic_DNA"/>
</dbReference>
<proteinExistence type="predicted"/>
<feature type="compositionally biased region" description="Polar residues" evidence="1">
    <location>
        <begin position="38"/>
        <end position="47"/>
    </location>
</feature>
<evidence type="ECO:0000313" key="3">
    <source>
        <dbReference type="Proteomes" id="UP001596620"/>
    </source>
</evidence>
<dbReference type="RefSeq" id="WP_382357457.1">
    <property type="nucleotide sequence ID" value="NZ_JBHTGR010000002.1"/>
</dbReference>
<accession>A0ABW2URV5</accession>
<gene>
    <name evidence="2" type="ORF">ACFQU8_01810</name>
</gene>
<keyword evidence="3" id="KW-1185">Reference proteome</keyword>
<feature type="compositionally biased region" description="Low complexity" evidence="1">
    <location>
        <begin position="151"/>
        <end position="167"/>
    </location>
</feature>
<sequence length="208" mass="22252">MRSYLHKHFKIWLSVAGALILILAGSGMVWAAFNSLSSSETETQKAANSEMADPDKKAEDALPEAKNRTDPKNTETAAEKTKENQKQAEKNESSPDDKVGGRSASSDKKEAELSDQDAQAPAEEKSAEPEENQLTSEEGPGTVSSSRETGDTPSGPTEPTEPSMSSEAEGSSQHDRNADEEDDFLSGDPAGENGIGEGDMPEFHVPQR</sequence>
<name>A0ABW2URV5_9BACI</name>
<organism evidence="2 3">
    <name type="scientific">Lentibacillus kimchii</name>
    <dbReference type="NCBI Taxonomy" id="1542911"/>
    <lineage>
        <taxon>Bacteria</taxon>
        <taxon>Bacillati</taxon>
        <taxon>Bacillota</taxon>
        <taxon>Bacilli</taxon>
        <taxon>Bacillales</taxon>
        <taxon>Bacillaceae</taxon>
        <taxon>Lentibacillus</taxon>
    </lineage>
</organism>
<feature type="compositionally biased region" description="Polar residues" evidence="1">
    <location>
        <begin position="132"/>
        <end position="147"/>
    </location>
</feature>
<evidence type="ECO:0000313" key="2">
    <source>
        <dbReference type="EMBL" id="MFC7745980.1"/>
    </source>
</evidence>